<dbReference type="EMBL" id="JAYKXN010000001">
    <property type="protein sequence ID" value="KAK7317079.1"/>
    <property type="molecule type" value="Genomic_DNA"/>
</dbReference>
<proteinExistence type="predicted"/>
<gene>
    <name evidence="1" type="ORF">RJT34_01008</name>
</gene>
<comment type="caution">
    <text evidence="1">The sequence shown here is derived from an EMBL/GenBank/DDBJ whole genome shotgun (WGS) entry which is preliminary data.</text>
</comment>
<protein>
    <submittedName>
        <fullName evidence="1">Uncharacterized protein</fullName>
    </submittedName>
</protein>
<sequence length="75" mass="8337">MYKNDHNTQKLACKTSNFQTSFQHHTANSHASLFIYVIPLHPSLALQKHLSLSIPQHNINTAITIPPAPHNAVVS</sequence>
<evidence type="ECO:0000313" key="1">
    <source>
        <dbReference type="EMBL" id="KAK7317079.1"/>
    </source>
</evidence>
<evidence type="ECO:0000313" key="2">
    <source>
        <dbReference type="Proteomes" id="UP001359559"/>
    </source>
</evidence>
<dbReference type="Proteomes" id="UP001359559">
    <property type="component" value="Unassembled WGS sequence"/>
</dbReference>
<dbReference type="AlphaFoldDB" id="A0AAN9KJV8"/>
<organism evidence="1 2">
    <name type="scientific">Clitoria ternatea</name>
    <name type="common">Butterfly pea</name>
    <dbReference type="NCBI Taxonomy" id="43366"/>
    <lineage>
        <taxon>Eukaryota</taxon>
        <taxon>Viridiplantae</taxon>
        <taxon>Streptophyta</taxon>
        <taxon>Embryophyta</taxon>
        <taxon>Tracheophyta</taxon>
        <taxon>Spermatophyta</taxon>
        <taxon>Magnoliopsida</taxon>
        <taxon>eudicotyledons</taxon>
        <taxon>Gunneridae</taxon>
        <taxon>Pentapetalae</taxon>
        <taxon>rosids</taxon>
        <taxon>fabids</taxon>
        <taxon>Fabales</taxon>
        <taxon>Fabaceae</taxon>
        <taxon>Papilionoideae</taxon>
        <taxon>50 kb inversion clade</taxon>
        <taxon>NPAAA clade</taxon>
        <taxon>indigoferoid/millettioid clade</taxon>
        <taxon>Phaseoleae</taxon>
        <taxon>Clitoria</taxon>
    </lineage>
</organism>
<accession>A0AAN9KJV8</accession>
<name>A0AAN9KJV8_CLITE</name>
<reference evidence="1 2" key="1">
    <citation type="submission" date="2024-01" db="EMBL/GenBank/DDBJ databases">
        <title>The genomes of 5 underutilized Papilionoideae crops provide insights into root nodulation and disease resistance.</title>
        <authorList>
            <person name="Yuan L."/>
        </authorList>
    </citation>
    <scope>NUCLEOTIDE SEQUENCE [LARGE SCALE GENOMIC DNA]</scope>
    <source>
        <strain evidence="1">LY-2023</strain>
        <tissue evidence="1">Leaf</tissue>
    </source>
</reference>
<keyword evidence="2" id="KW-1185">Reference proteome</keyword>